<evidence type="ECO:0000256" key="2">
    <source>
        <dbReference type="ARBA" id="ARBA00007376"/>
    </source>
</evidence>
<dbReference type="Pfam" id="PF05296">
    <property type="entry name" value="TAS2R"/>
    <property type="match status" value="1"/>
</dbReference>
<dbReference type="Proteomes" id="UP000001646">
    <property type="component" value="Chromosome 2"/>
</dbReference>
<feature type="transmembrane region" description="Helical" evidence="13">
    <location>
        <begin position="86"/>
        <end position="113"/>
    </location>
</feature>
<reference evidence="14 15" key="1">
    <citation type="submission" date="2009-12" db="EMBL/GenBank/DDBJ databases">
        <title>The Genome Sequence of Anolis carolinensis (Green Anole Lizard).</title>
        <authorList>
            <consortium name="The Genome Sequencing Platform"/>
            <person name="Di Palma F."/>
            <person name="Alfoldi J."/>
            <person name="Heiman D."/>
            <person name="Young S."/>
            <person name="Grabherr M."/>
            <person name="Johnson J."/>
            <person name="Lander E.S."/>
            <person name="Lindblad-Toh K."/>
        </authorList>
    </citation>
    <scope>NUCLEOTIDE SEQUENCE [LARGE SCALE GENOMIC DNA]</scope>
    <source>
        <strain evidence="14 15">JBL SC #1</strain>
    </source>
</reference>
<evidence type="ECO:0000313" key="15">
    <source>
        <dbReference type="Proteomes" id="UP000001646"/>
    </source>
</evidence>
<accession>A0A803SLQ2</accession>
<dbReference type="SUPFAM" id="SSF81321">
    <property type="entry name" value="Family A G protein-coupled receptor-like"/>
    <property type="match status" value="1"/>
</dbReference>
<comment type="similarity">
    <text evidence="2 11">Belongs to the G-protein coupled receptor T2R family.</text>
</comment>
<evidence type="ECO:0000256" key="13">
    <source>
        <dbReference type="SAM" id="Phobius"/>
    </source>
</evidence>
<evidence type="ECO:0000256" key="5">
    <source>
        <dbReference type="ARBA" id="ARBA00022692"/>
    </source>
</evidence>
<comment type="subcellular location">
    <subcellularLocation>
        <location evidence="1 12">Membrane</location>
        <topology evidence="1 12">Multi-pass membrane protein</topology>
    </subcellularLocation>
</comment>
<evidence type="ECO:0000313" key="14">
    <source>
        <dbReference type="Ensembl" id="ENSACAP00000023892.1"/>
    </source>
</evidence>
<dbReference type="Ensembl" id="ENSACAT00000053451.1">
    <property type="protein sequence ID" value="ENSACAP00000023892.1"/>
    <property type="gene ID" value="ENSACAG00000038744.1"/>
</dbReference>
<reference evidence="14" key="3">
    <citation type="submission" date="2025-09" db="UniProtKB">
        <authorList>
            <consortium name="Ensembl"/>
        </authorList>
    </citation>
    <scope>IDENTIFICATION</scope>
</reference>
<evidence type="ECO:0000256" key="11">
    <source>
        <dbReference type="RuleBase" id="RU004423"/>
    </source>
</evidence>
<keyword evidence="8 12" id="KW-0472">Membrane</keyword>
<evidence type="ECO:0000256" key="8">
    <source>
        <dbReference type="ARBA" id="ARBA00023136"/>
    </source>
</evidence>
<dbReference type="GO" id="GO:0004930">
    <property type="term" value="F:G protein-coupled receptor activity"/>
    <property type="evidence" value="ECO:0007669"/>
    <property type="project" value="UniProtKB-KW"/>
</dbReference>
<keyword evidence="5 12" id="KW-0812">Transmembrane</keyword>
<dbReference type="InterPro" id="IPR007960">
    <property type="entry name" value="TAS2R"/>
</dbReference>
<dbReference type="GO" id="GO:0016020">
    <property type="term" value="C:membrane"/>
    <property type="evidence" value="ECO:0000318"/>
    <property type="project" value="GO_Central"/>
</dbReference>
<evidence type="ECO:0000256" key="3">
    <source>
        <dbReference type="ARBA" id="ARBA00022480"/>
    </source>
</evidence>
<evidence type="ECO:0000256" key="4">
    <source>
        <dbReference type="ARBA" id="ARBA00022606"/>
    </source>
</evidence>
<dbReference type="GO" id="GO:0001580">
    <property type="term" value="P:detection of chemical stimulus involved in sensory perception of bitter taste"/>
    <property type="evidence" value="ECO:0000318"/>
    <property type="project" value="GO_Central"/>
</dbReference>
<feature type="transmembrane region" description="Helical" evidence="13">
    <location>
        <begin position="190"/>
        <end position="215"/>
    </location>
</feature>
<proteinExistence type="inferred from homology"/>
<feature type="transmembrane region" description="Helical" evidence="13">
    <location>
        <begin position="272"/>
        <end position="292"/>
    </location>
</feature>
<dbReference type="PANTHER" id="PTHR11394:SF47">
    <property type="entry name" value="TASTE RECEPTOR TYPE 2 MEMBER 40"/>
    <property type="match status" value="1"/>
</dbReference>
<evidence type="ECO:0000256" key="10">
    <source>
        <dbReference type="ARBA" id="ARBA00023224"/>
    </source>
</evidence>
<name>A0A803SLQ2_ANOCA</name>
<dbReference type="FunFam" id="1.20.1070.10:FF:000055">
    <property type="entry name" value="Taste receptor type 2"/>
    <property type="match status" value="1"/>
</dbReference>
<dbReference type="GeneTree" id="ENSGT01150000286961"/>
<keyword evidence="15" id="KW-1185">Reference proteome</keyword>
<feature type="transmembrane region" description="Helical" evidence="13">
    <location>
        <begin position="236"/>
        <end position="257"/>
    </location>
</feature>
<keyword evidence="7 12" id="KW-0297">G-protein coupled receptor</keyword>
<sequence>MLPTGDMPSIQIFVFLLAVADLGFGGLISNGFIATVTIREWTKHRRLASSEQLFLSLALSNICSTILTILYFWGTYVTNNLLLFKIFPATFFAAVTRFWFTAWLCVFYCIKIVNSTHALFLWCKMRISWLIPRISWLIHRLLLGSLLISLFISFFAFHEFLFEFQSNRTASVANRTQEQTLRKTVDYFKVLFLAIGTSCPLLVVLFCSILSIVSLCRHIHRMTREKSSFRSIQAEAHLKAAQTMLSLLFFYVLFYVGETLSMTIHFENGKQISAIFVVLLYSHAQAAILVLVNSKLKRTATQILLRISQELCRHTVCSQI</sequence>
<feature type="transmembrane region" description="Helical" evidence="13">
    <location>
        <begin position="134"/>
        <end position="157"/>
    </location>
</feature>
<keyword evidence="10 12" id="KW-0807">Transducer</keyword>
<reference evidence="14" key="2">
    <citation type="submission" date="2025-08" db="UniProtKB">
        <authorList>
            <consortium name="Ensembl"/>
        </authorList>
    </citation>
    <scope>IDENTIFICATION</scope>
</reference>
<feature type="transmembrane region" description="Helical" evidence="13">
    <location>
        <begin position="53"/>
        <end position="74"/>
    </location>
</feature>
<keyword evidence="9 12" id="KW-0675">Receptor</keyword>
<organism evidence="14 15">
    <name type="scientific">Anolis carolinensis</name>
    <name type="common">Green anole</name>
    <name type="synonym">American chameleon</name>
    <dbReference type="NCBI Taxonomy" id="28377"/>
    <lineage>
        <taxon>Eukaryota</taxon>
        <taxon>Metazoa</taxon>
        <taxon>Chordata</taxon>
        <taxon>Craniata</taxon>
        <taxon>Vertebrata</taxon>
        <taxon>Euteleostomi</taxon>
        <taxon>Lepidosauria</taxon>
        <taxon>Squamata</taxon>
        <taxon>Bifurcata</taxon>
        <taxon>Unidentata</taxon>
        <taxon>Episquamata</taxon>
        <taxon>Toxicofera</taxon>
        <taxon>Iguania</taxon>
        <taxon>Dactyloidae</taxon>
        <taxon>Anolis</taxon>
    </lineage>
</organism>
<evidence type="ECO:0000256" key="1">
    <source>
        <dbReference type="ARBA" id="ARBA00004141"/>
    </source>
</evidence>
<keyword evidence="3 12" id="KW-0919">Taste</keyword>
<evidence type="ECO:0000256" key="9">
    <source>
        <dbReference type="ARBA" id="ARBA00023170"/>
    </source>
</evidence>
<protein>
    <recommendedName>
        <fullName evidence="12">Taste receptor type 2</fullName>
    </recommendedName>
</protein>
<evidence type="ECO:0000256" key="7">
    <source>
        <dbReference type="ARBA" id="ARBA00023040"/>
    </source>
</evidence>
<dbReference type="GO" id="GO:0033038">
    <property type="term" value="F:bitter taste receptor activity"/>
    <property type="evidence" value="ECO:0000318"/>
    <property type="project" value="GO_Central"/>
</dbReference>
<keyword evidence="6 13" id="KW-1133">Transmembrane helix</keyword>
<dbReference type="InParanoid" id="A0A803SLQ2"/>
<evidence type="ECO:0000256" key="12">
    <source>
        <dbReference type="RuleBase" id="RU004424"/>
    </source>
</evidence>
<feature type="transmembrane region" description="Helical" evidence="13">
    <location>
        <begin position="12"/>
        <end position="33"/>
    </location>
</feature>
<dbReference type="PANTHER" id="PTHR11394">
    <property type="entry name" value="TASTE RECEPTOR TYPE 2"/>
    <property type="match status" value="1"/>
</dbReference>
<dbReference type="Gene3D" id="1.20.1070.10">
    <property type="entry name" value="Rhodopsin 7-helix transmembrane proteins"/>
    <property type="match status" value="1"/>
</dbReference>
<keyword evidence="4 12" id="KW-0716">Sensory transduction</keyword>
<evidence type="ECO:0000256" key="6">
    <source>
        <dbReference type="ARBA" id="ARBA00022989"/>
    </source>
</evidence>
<dbReference type="AlphaFoldDB" id="A0A803SLQ2"/>